<comment type="catalytic activity">
    <reaction evidence="6 7">
        <text>N-formylmethanofuran + 5,6,7,8-tetrahydromethanopterin + H(+) = N(5)-formyl-5,6,7,8-tetrahydromethanopterin + methanofuran</text>
        <dbReference type="Rhea" id="RHEA:18061"/>
        <dbReference type="ChEBI" id="CHEBI:15378"/>
        <dbReference type="ChEBI" id="CHEBI:57727"/>
        <dbReference type="ChEBI" id="CHEBI:58018"/>
        <dbReference type="ChEBI" id="CHEBI:58103"/>
        <dbReference type="ChEBI" id="CHEBI:58151"/>
        <dbReference type="EC" id="2.3.1.101"/>
    </reaction>
</comment>
<dbReference type="PIRSF" id="PIRSF006414">
    <property type="entry name" value="Ftr_formyl_trnsf"/>
    <property type="match status" value="1"/>
</dbReference>
<sequence>MSSVSSPLSLNGIRVEDTFAEAFDMAGTALVLTAETAHWAMIAATTMTGFATSVIGCGAEAGIDAVLAPDETPDGRPGVRVLLFGFDADGLKGQLLRRVGQCVLTSPGSACYAGIAWDDPDRGKALKLGGAIRYFGDGFAVAKRLGGRRYWRTPVMDGEFLCEHSVPTIQGAVGGGNLLFLGRDFRGTLTVAEAAVEAAKAVPGAILPFPGGIVRSGSKVGGRTKGMMASTNDAYCPTLKGRAGSALPPEVNVVLEIVIDALSAGRVAAAMRAALHAATGIGAAHGLVAVTAGNYGGNLGRHHFHLRDLLGEAA</sequence>
<dbReference type="AlphaFoldDB" id="A0A3S3U871"/>
<keyword evidence="2 7" id="KW-0963">Cytoplasm</keyword>
<dbReference type="Pfam" id="PF02741">
    <property type="entry name" value="FTR_C"/>
    <property type="match status" value="1"/>
</dbReference>
<evidence type="ECO:0000313" key="10">
    <source>
        <dbReference type="EMBL" id="RVU17828.1"/>
    </source>
</evidence>
<evidence type="ECO:0000259" key="8">
    <source>
        <dbReference type="Pfam" id="PF01913"/>
    </source>
</evidence>
<gene>
    <name evidence="10" type="primary">fhcD</name>
    <name evidence="7" type="synonym">ffsA</name>
    <name evidence="10" type="ORF">EOE48_13195</name>
</gene>
<dbReference type="Proteomes" id="UP000286997">
    <property type="component" value="Unassembled WGS sequence"/>
</dbReference>
<dbReference type="InterPro" id="IPR014053">
    <property type="entry name" value="ForMFR_H4MPT_ForTrfase"/>
</dbReference>
<accession>A0A3S3U871</accession>
<evidence type="ECO:0000256" key="4">
    <source>
        <dbReference type="ARBA" id="ARBA00022679"/>
    </source>
</evidence>
<dbReference type="InterPro" id="IPR023447">
    <property type="entry name" value="ForMFR_H4MPT_ForTrfase_fd-like"/>
</dbReference>
<dbReference type="Gene3D" id="3.30.70.520">
    <property type="match status" value="2"/>
</dbReference>
<evidence type="ECO:0000259" key="9">
    <source>
        <dbReference type="Pfam" id="PF02741"/>
    </source>
</evidence>
<feature type="domain" description="Formylmethanofuran: tetrahydromethanopterin formyltransferase Ftr C-terminal" evidence="9">
    <location>
        <begin position="158"/>
        <end position="309"/>
    </location>
</feature>
<keyword evidence="5 7" id="KW-0012">Acyltransferase</keyword>
<dbReference type="GO" id="GO:0030270">
    <property type="term" value="F:formylmethanofuran-tetrahydromethanopterin N-formyltransferase activity"/>
    <property type="evidence" value="ECO:0007669"/>
    <property type="project" value="UniProtKB-UniRule"/>
</dbReference>
<keyword evidence="3 7" id="KW-0554">One-carbon metabolism</keyword>
<name>A0A3S3U871_9HYPH</name>
<proteinExistence type="inferred from homology"/>
<comment type="caution">
    <text evidence="10">The sequence shown here is derived from an EMBL/GenBank/DDBJ whole genome shotgun (WGS) entry which is preliminary data.</text>
</comment>
<keyword evidence="11" id="KW-1185">Reference proteome</keyword>
<organism evidence="10 11">
    <name type="scientific">Methylobacterium oryzihabitans</name>
    <dbReference type="NCBI Taxonomy" id="2499852"/>
    <lineage>
        <taxon>Bacteria</taxon>
        <taxon>Pseudomonadati</taxon>
        <taxon>Pseudomonadota</taxon>
        <taxon>Alphaproteobacteria</taxon>
        <taxon>Hyphomicrobiales</taxon>
        <taxon>Methylobacteriaceae</taxon>
        <taxon>Methylobacterium</taxon>
    </lineage>
</organism>
<dbReference type="GO" id="GO:0046294">
    <property type="term" value="P:formaldehyde catabolic process"/>
    <property type="evidence" value="ECO:0007669"/>
    <property type="project" value="UniProtKB-UniRule"/>
</dbReference>
<dbReference type="InterPro" id="IPR002770">
    <property type="entry name" value="ForMFR_H4MPT_ForTrfase_C"/>
</dbReference>
<dbReference type="Pfam" id="PF01913">
    <property type="entry name" value="FTR"/>
    <property type="match status" value="1"/>
</dbReference>
<dbReference type="EC" id="2.3.1.101" evidence="7"/>
<dbReference type="InterPro" id="IPR022667">
    <property type="entry name" value="ForMFR_H4MPT_ForTrfase_N"/>
</dbReference>
<dbReference type="UniPathway" id="UPA00562">
    <property type="reaction ID" value="UER00704"/>
</dbReference>
<feature type="domain" description="Formylmethanofuran: tetrahydromethanopterin formyltransferase Ftr N-terminal" evidence="8">
    <location>
        <begin position="9"/>
        <end position="155"/>
    </location>
</feature>
<evidence type="ECO:0000256" key="1">
    <source>
        <dbReference type="ARBA" id="ARBA00006770"/>
    </source>
</evidence>
<keyword evidence="4 7" id="KW-0808">Transferase</keyword>
<dbReference type="FunFam" id="3.30.70.520:FF:000002">
    <property type="entry name" value="Formylmethanofuran--tetrahydromethanopterin formyltransferase"/>
    <property type="match status" value="1"/>
</dbReference>
<dbReference type="NCBIfam" id="TIGR03119">
    <property type="entry name" value="one_C_fhcD"/>
    <property type="match status" value="1"/>
</dbReference>
<evidence type="ECO:0000256" key="3">
    <source>
        <dbReference type="ARBA" id="ARBA00022563"/>
    </source>
</evidence>
<dbReference type="FunFam" id="3.30.70.520:FF:000001">
    <property type="entry name" value="Formylmethanofuran--tetrahydromethanopterin formyltransferase"/>
    <property type="match status" value="1"/>
</dbReference>
<dbReference type="NCBIfam" id="NF002554">
    <property type="entry name" value="PRK02114.1"/>
    <property type="match status" value="1"/>
</dbReference>
<evidence type="ECO:0000256" key="6">
    <source>
        <dbReference type="ARBA" id="ARBA00052850"/>
    </source>
</evidence>
<comment type="function">
    <text evidence="7">Catalyzes the transfer of a formyl group from 5-formyl tetrahydromethanopterin (5-formyl-H(4)MPT) to methanofuran (MFR) to produce formylmethanofuran (formyl-MFR) and tetrahydromethanopterin (H(4)MPT).</text>
</comment>
<dbReference type="HAMAP" id="MF_00579">
    <property type="entry name" value="FTR"/>
    <property type="match status" value="1"/>
</dbReference>
<evidence type="ECO:0000313" key="11">
    <source>
        <dbReference type="Proteomes" id="UP000286997"/>
    </source>
</evidence>
<comment type="subunit">
    <text evidence="7">Homotetramer.</text>
</comment>
<dbReference type="SUPFAM" id="SSF55112">
    <property type="entry name" value="Formylmethanofuran:tetrahydromethanopterin formyltransferase"/>
    <property type="match status" value="2"/>
</dbReference>
<protein>
    <recommendedName>
        <fullName evidence="7">Formylmethanofuran--tetrahydromethanopterin formyltransferase</fullName>
        <shortName evidence="7">Ftr</shortName>
        <ecNumber evidence="7">2.3.1.101</ecNumber>
    </recommendedName>
    <alternativeName>
        <fullName evidence="7">H4MPT formyltransferase</fullName>
    </alternativeName>
</protein>
<comment type="pathway">
    <text evidence="7">One-carbon metabolism; formaldehyde degradation; formate from formaldehyde (H(4)MPT route): step 4/5.</text>
</comment>
<evidence type="ECO:0000256" key="7">
    <source>
        <dbReference type="HAMAP-Rule" id="MF_00579"/>
    </source>
</evidence>
<evidence type="ECO:0000256" key="5">
    <source>
        <dbReference type="ARBA" id="ARBA00023315"/>
    </source>
</evidence>
<evidence type="ECO:0000256" key="2">
    <source>
        <dbReference type="ARBA" id="ARBA00022490"/>
    </source>
</evidence>
<dbReference type="GO" id="GO:0006730">
    <property type="term" value="P:one-carbon metabolic process"/>
    <property type="evidence" value="ECO:0007669"/>
    <property type="project" value="UniProtKB-UniRule"/>
</dbReference>
<reference evidence="10 11" key="1">
    <citation type="submission" date="2019-01" db="EMBL/GenBank/DDBJ databases">
        <authorList>
            <person name="Chen W.-M."/>
        </authorList>
    </citation>
    <scope>NUCLEOTIDE SEQUENCE [LARGE SCALE GENOMIC DNA]</scope>
    <source>
        <strain evidence="10 11">TER-1</strain>
    </source>
</reference>
<dbReference type="GO" id="GO:0005737">
    <property type="term" value="C:cytoplasm"/>
    <property type="evidence" value="ECO:0007669"/>
    <property type="project" value="UniProtKB-SubCell"/>
</dbReference>
<dbReference type="OrthoDB" id="8841169at2"/>
<dbReference type="RefSeq" id="WP_127729703.1">
    <property type="nucleotide sequence ID" value="NZ_SACP01000011.1"/>
</dbReference>
<comment type="similarity">
    <text evidence="1 7">Belongs to the FTR family.</text>
</comment>
<dbReference type="EMBL" id="SACP01000011">
    <property type="protein sequence ID" value="RVU17828.1"/>
    <property type="molecule type" value="Genomic_DNA"/>
</dbReference>
<comment type="subcellular location">
    <subcellularLocation>
        <location evidence="7">Cytoplasm</location>
    </subcellularLocation>
</comment>